<gene>
    <name evidence="8" type="ORF">IMCC14465_10510</name>
</gene>
<feature type="binding site" evidence="6">
    <location>
        <position position="112"/>
    </location>
    <ligand>
        <name>Mg(2+)</name>
        <dbReference type="ChEBI" id="CHEBI:18420"/>
    </ligand>
</feature>
<dbReference type="PIRSF" id="PIRSF015582">
    <property type="entry name" value="Cit_lyase_B"/>
    <property type="match status" value="1"/>
</dbReference>
<evidence type="ECO:0000313" key="8">
    <source>
        <dbReference type="EMBL" id="EJW21255.1"/>
    </source>
</evidence>
<keyword evidence="9" id="KW-1185">Reference proteome</keyword>
<evidence type="ECO:0000313" key="9">
    <source>
        <dbReference type="Proteomes" id="UP000004836"/>
    </source>
</evidence>
<reference evidence="8 9" key="1">
    <citation type="journal article" date="2012" name="J. Bacteriol.">
        <title>Genome Sequence of Strain IMCC14465, Isolated from the East Sea, Belonging to the PS1 Clade of Alphaproteobacteria.</title>
        <authorList>
            <person name="Yang S.J."/>
            <person name="Kang I."/>
            <person name="Cho J.C."/>
        </authorList>
    </citation>
    <scope>NUCLEOTIDE SEQUENCE [LARGE SCALE GENOMIC DNA]</scope>
    <source>
        <strain evidence="8 9">IMCC14465</strain>
    </source>
</reference>
<evidence type="ECO:0000256" key="6">
    <source>
        <dbReference type="PIRSR" id="PIRSR015582-2"/>
    </source>
</evidence>
<sequence length="274" mass="29319">MPGSNDRALIKARTLPADCIIIDLEDAVAPEEKQLAREAAVAHLSEGGFGKRERILRINDPSDAVGQADITAVNALPAEALPEAILLPKINNNGDLDSANLSKDMPLWVMIETAQAVLNCAEIAAHPQVTCLIAGTNDLAKDMQIRSRAKREGMLYALSKMVTAARAHRLSVLDGVFNDIHDLAGLRLECEHGLALGFDGKTLIHPNQIETANTLFAPTSDEIDEAKSIISAFEAPENAGKGVIKVNGKMTELLHLGQARQLVAIAAAIQNMET</sequence>
<dbReference type="GO" id="GO:0047777">
    <property type="term" value="F:(S)-citramalyl-CoA lyase activity"/>
    <property type="evidence" value="ECO:0007669"/>
    <property type="project" value="TreeGrafter"/>
</dbReference>
<dbReference type="SUPFAM" id="SSF51621">
    <property type="entry name" value="Phosphoenolpyruvate/pyruvate domain"/>
    <property type="match status" value="1"/>
</dbReference>
<comment type="similarity">
    <text evidence="2">Belongs to the HpcH/HpaI aldolase family.</text>
</comment>
<name>J9A4G3_9PROT</name>
<comment type="cofactor">
    <cofactor evidence="1">
        <name>Mg(2+)</name>
        <dbReference type="ChEBI" id="CHEBI:18420"/>
    </cofactor>
</comment>
<evidence type="ECO:0000256" key="5">
    <source>
        <dbReference type="PIRSR" id="PIRSR015582-1"/>
    </source>
</evidence>
<organism evidence="8 9">
    <name type="scientific">alpha proteobacterium IMCC14465</name>
    <dbReference type="NCBI Taxonomy" id="1220535"/>
    <lineage>
        <taxon>Bacteria</taxon>
        <taxon>Pseudomonadati</taxon>
        <taxon>Pseudomonadota</taxon>
        <taxon>Alphaproteobacteria</taxon>
        <taxon>PS1 clade</taxon>
    </lineage>
</organism>
<dbReference type="Proteomes" id="UP000004836">
    <property type="component" value="Unassembled WGS sequence"/>
</dbReference>
<proteinExistence type="inferred from homology"/>
<dbReference type="STRING" id="1220535.IMCC14465_10510"/>
<comment type="caution">
    <text evidence="8">The sequence shown here is derived from an EMBL/GenBank/DDBJ whole genome shotgun (WGS) entry which is preliminary data.</text>
</comment>
<dbReference type="InterPro" id="IPR005000">
    <property type="entry name" value="Aldolase/citrate-lyase_domain"/>
</dbReference>
<dbReference type="Gene3D" id="3.20.20.60">
    <property type="entry name" value="Phosphoenolpyruvate-binding domains"/>
    <property type="match status" value="1"/>
</dbReference>
<feature type="binding site" evidence="6">
    <location>
        <position position="138"/>
    </location>
    <ligand>
        <name>Mg(2+)</name>
        <dbReference type="ChEBI" id="CHEBI:18420"/>
    </ligand>
</feature>
<evidence type="ECO:0000256" key="2">
    <source>
        <dbReference type="ARBA" id="ARBA00005568"/>
    </source>
</evidence>
<dbReference type="eggNOG" id="COG2301">
    <property type="taxonomic scope" value="Bacteria"/>
</dbReference>
<dbReference type="GO" id="GO:0106064">
    <property type="term" value="P:regulation of cobalamin metabolic process"/>
    <property type="evidence" value="ECO:0007669"/>
    <property type="project" value="TreeGrafter"/>
</dbReference>
<dbReference type="Pfam" id="PF03328">
    <property type="entry name" value="HpcH_HpaI"/>
    <property type="match status" value="1"/>
</dbReference>
<dbReference type="PANTHER" id="PTHR11105:SF0">
    <property type="entry name" value="CITRAMALYL-COA LYASE, MITOCHONDRIAL"/>
    <property type="match status" value="1"/>
</dbReference>
<evidence type="ECO:0000256" key="1">
    <source>
        <dbReference type="ARBA" id="ARBA00001946"/>
    </source>
</evidence>
<dbReference type="GO" id="GO:0046872">
    <property type="term" value="F:metal ion binding"/>
    <property type="evidence" value="ECO:0007669"/>
    <property type="project" value="UniProtKB-KW"/>
</dbReference>
<dbReference type="EMBL" id="ALYF01000003">
    <property type="protein sequence ID" value="EJW21255.1"/>
    <property type="molecule type" value="Genomic_DNA"/>
</dbReference>
<protein>
    <recommendedName>
        <fullName evidence="7">HpcH/HpaI aldolase/citrate lyase domain-containing protein</fullName>
    </recommendedName>
</protein>
<feature type="domain" description="HpcH/HpaI aldolase/citrate lyase" evidence="7">
    <location>
        <begin position="2"/>
        <end position="206"/>
    </location>
</feature>
<dbReference type="InterPro" id="IPR040186">
    <property type="entry name" value="Citramalyl-CoA_lyase"/>
</dbReference>
<accession>J9A4G3</accession>
<keyword evidence="4 6" id="KW-0460">Magnesium</keyword>
<evidence type="ECO:0000256" key="4">
    <source>
        <dbReference type="ARBA" id="ARBA00022842"/>
    </source>
</evidence>
<dbReference type="InterPro" id="IPR015813">
    <property type="entry name" value="Pyrv/PenolPyrv_kinase-like_dom"/>
</dbReference>
<keyword evidence="3 6" id="KW-0479">Metal-binding</keyword>
<feature type="binding site" evidence="5">
    <location>
        <position position="57"/>
    </location>
    <ligand>
        <name>substrate</name>
    </ligand>
</feature>
<evidence type="ECO:0000256" key="3">
    <source>
        <dbReference type="ARBA" id="ARBA00022723"/>
    </source>
</evidence>
<dbReference type="PANTHER" id="PTHR11105">
    <property type="entry name" value="CITRATE LYASE SUBUNIT BETA-RELATED"/>
    <property type="match status" value="1"/>
</dbReference>
<dbReference type="InterPro" id="IPR011206">
    <property type="entry name" value="Citrate_lyase_beta/mcl1/mcl2"/>
</dbReference>
<evidence type="ECO:0000259" key="7">
    <source>
        <dbReference type="Pfam" id="PF03328"/>
    </source>
</evidence>
<dbReference type="InterPro" id="IPR040442">
    <property type="entry name" value="Pyrv_kinase-like_dom_sf"/>
</dbReference>
<feature type="binding site" evidence="5">
    <location>
        <position position="112"/>
    </location>
    <ligand>
        <name>substrate</name>
    </ligand>
</feature>
<dbReference type="AlphaFoldDB" id="J9A4G3"/>
<dbReference type="PATRIC" id="fig|1220535.3.peg.1045"/>